<dbReference type="AlphaFoldDB" id="A0A9C7QL51"/>
<feature type="transmembrane region" description="Helical" evidence="3">
    <location>
        <begin position="138"/>
        <end position="158"/>
    </location>
</feature>
<evidence type="ECO:0000256" key="1">
    <source>
        <dbReference type="ARBA" id="ARBA00023125"/>
    </source>
</evidence>
<dbReference type="GO" id="GO:0003677">
    <property type="term" value="F:DNA binding"/>
    <property type="evidence" value="ECO:0007669"/>
    <property type="project" value="UniProtKB-UniRule"/>
</dbReference>
<keyword evidence="3" id="KW-0472">Membrane</keyword>
<dbReference type="SMART" id="SM00862">
    <property type="entry name" value="Trans_reg_C"/>
    <property type="match status" value="1"/>
</dbReference>
<name>A0A9C7QL51_CITAM</name>
<evidence type="ECO:0000313" key="6">
    <source>
        <dbReference type="Proteomes" id="UP000862426"/>
    </source>
</evidence>
<proteinExistence type="predicted"/>
<dbReference type="GO" id="GO:0006355">
    <property type="term" value="P:regulation of DNA-templated transcription"/>
    <property type="evidence" value="ECO:0007669"/>
    <property type="project" value="InterPro"/>
</dbReference>
<evidence type="ECO:0000313" key="5">
    <source>
        <dbReference type="EMBL" id="HCD1255873.1"/>
    </source>
</evidence>
<evidence type="ECO:0000256" key="3">
    <source>
        <dbReference type="SAM" id="Phobius"/>
    </source>
</evidence>
<organism evidence="5 6">
    <name type="scientific">Citrobacter amalonaticus</name>
    <dbReference type="NCBI Taxonomy" id="35703"/>
    <lineage>
        <taxon>Bacteria</taxon>
        <taxon>Pseudomonadati</taxon>
        <taxon>Pseudomonadota</taxon>
        <taxon>Gammaproteobacteria</taxon>
        <taxon>Enterobacterales</taxon>
        <taxon>Enterobacteriaceae</taxon>
        <taxon>Citrobacter</taxon>
    </lineage>
</organism>
<evidence type="ECO:0000256" key="2">
    <source>
        <dbReference type="PROSITE-ProRule" id="PRU01091"/>
    </source>
</evidence>
<dbReference type="InterPro" id="IPR001867">
    <property type="entry name" value="OmpR/PhoB-type_DNA-bd"/>
</dbReference>
<gene>
    <name evidence="5" type="ORF">JD854_RS12530</name>
</gene>
<keyword evidence="3" id="KW-0812">Transmembrane</keyword>
<reference evidence="5" key="2">
    <citation type="submission" date="2022-05" db="EMBL/GenBank/DDBJ databases">
        <authorList>
            <consortium name="NCBI Pathogen Detection Project"/>
        </authorList>
    </citation>
    <scope>NUCLEOTIDE SEQUENCE</scope>
    <source>
        <strain evidence="5">CAV1698</strain>
    </source>
</reference>
<feature type="DNA-binding region" description="OmpR/PhoB-type" evidence="2">
    <location>
        <begin position="1"/>
        <end position="101"/>
    </location>
</feature>
<dbReference type="PROSITE" id="PS51755">
    <property type="entry name" value="OMPR_PHOB"/>
    <property type="match status" value="1"/>
</dbReference>
<feature type="domain" description="OmpR/PhoB-type" evidence="4">
    <location>
        <begin position="1"/>
        <end position="101"/>
    </location>
</feature>
<dbReference type="EMBL" id="DACYAJ020000014">
    <property type="protein sequence ID" value="HCD1255873.1"/>
    <property type="molecule type" value="Genomic_DNA"/>
</dbReference>
<keyword evidence="1 2" id="KW-0238">DNA-binding</keyword>
<accession>A0A9C7QL51</accession>
<dbReference type="Proteomes" id="UP000862426">
    <property type="component" value="Unassembled WGS sequence"/>
</dbReference>
<dbReference type="SUPFAM" id="SSF46894">
    <property type="entry name" value="C-terminal effector domain of the bipartite response regulators"/>
    <property type="match status" value="1"/>
</dbReference>
<dbReference type="Pfam" id="PF00486">
    <property type="entry name" value="Trans_reg_C"/>
    <property type="match status" value="1"/>
</dbReference>
<dbReference type="Gene3D" id="1.10.10.10">
    <property type="entry name" value="Winged helix-like DNA-binding domain superfamily/Winged helix DNA-binding domain"/>
    <property type="match status" value="1"/>
</dbReference>
<keyword evidence="3" id="KW-1133">Transmembrane helix</keyword>
<protein>
    <submittedName>
        <fullName evidence="5">Winged helix-turn-helix domain-containing protein</fullName>
    </submittedName>
</protein>
<dbReference type="InterPro" id="IPR016032">
    <property type="entry name" value="Sig_transdc_resp-reg_C-effctor"/>
</dbReference>
<dbReference type="GO" id="GO:0000160">
    <property type="term" value="P:phosphorelay signal transduction system"/>
    <property type="evidence" value="ECO:0007669"/>
    <property type="project" value="InterPro"/>
</dbReference>
<dbReference type="InterPro" id="IPR036388">
    <property type="entry name" value="WH-like_DNA-bd_sf"/>
</dbReference>
<comment type="caution">
    <text evidence="5">The sequence shown here is derived from an EMBL/GenBank/DDBJ whole genome shotgun (WGS) entry which is preliminary data.</text>
</comment>
<reference evidence="5" key="1">
    <citation type="journal article" date="2018" name="Genome Biol.">
        <title>SKESA: strategic k-mer extension for scrupulous assemblies.</title>
        <authorList>
            <person name="Souvorov A."/>
            <person name="Agarwala R."/>
            <person name="Lipman D.J."/>
        </authorList>
    </citation>
    <scope>NUCLEOTIDE SEQUENCE</scope>
    <source>
        <strain evidence="5">CAV1698</strain>
    </source>
</reference>
<evidence type="ECO:0000259" key="4">
    <source>
        <dbReference type="PROSITE" id="PS51755"/>
    </source>
</evidence>
<sequence length="159" mass="18156">MLNNLVYFDPTTGMLSSSLCFSRKISLSKPASQCLKLLISKQGQVCNYPFISSHVWGERGKWMSHNTIHQHIYQLRTRLKRAGIDKEAIITIPRMGFQLSPNLRVFPVPTRHTRSHPGMADTAFKKRYVLPSSNSNRILYTLLILNLISMLTLITTLLL</sequence>